<evidence type="ECO:0000256" key="4">
    <source>
        <dbReference type="ARBA" id="ARBA00022833"/>
    </source>
</evidence>
<gene>
    <name evidence="8" type="ORF">FB458_2332</name>
</gene>
<evidence type="ECO:0000313" key="9">
    <source>
        <dbReference type="Proteomes" id="UP000317893"/>
    </source>
</evidence>
<keyword evidence="3" id="KW-0479">Metal-binding</keyword>
<evidence type="ECO:0000256" key="1">
    <source>
        <dbReference type="ARBA" id="ARBA00001947"/>
    </source>
</evidence>
<feature type="domain" description="Alcohol dehydrogenase-like C-terminal" evidence="6">
    <location>
        <begin position="177"/>
        <end position="297"/>
    </location>
</feature>
<proteinExistence type="inferred from homology"/>
<evidence type="ECO:0000256" key="5">
    <source>
        <dbReference type="ARBA" id="ARBA00023002"/>
    </source>
</evidence>
<dbReference type="InterPro" id="IPR011032">
    <property type="entry name" value="GroES-like_sf"/>
</dbReference>
<name>A0A542E1X5_9MICO</name>
<dbReference type="GO" id="GO:0016491">
    <property type="term" value="F:oxidoreductase activity"/>
    <property type="evidence" value="ECO:0007669"/>
    <property type="project" value="UniProtKB-KW"/>
</dbReference>
<dbReference type="AlphaFoldDB" id="A0A542E1X5"/>
<dbReference type="InterPro" id="IPR036291">
    <property type="entry name" value="NAD(P)-bd_dom_sf"/>
</dbReference>
<dbReference type="Gene3D" id="3.90.180.10">
    <property type="entry name" value="Medium-chain alcohol dehydrogenases, catalytic domain"/>
    <property type="match status" value="1"/>
</dbReference>
<dbReference type="PANTHER" id="PTHR43161">
    <property type="entry name" value="SORBITOL DEHYDROGENASE"/>
    <property type="match status" value="1"/>
</dbReference>
<dbReference type="Proteomes" id="UP000317893">
    <property type="component" value="Unassembled WGS sequence"/>
</dbReference>
<dbReference type="Gene3D" id="3.40.50.720">
    <property type="entry name" value="NAD(P)-binding Rossmann-like Domain"/>
    <property type="match status" value="1"/>
</dbReference>
<evidence type="ECO:0000259" key="6">
    <source>
        <dbReference type="Pfam" id="PF00107"/>
    </source>
</evidence>
<evidence type="ECO:0000256" key="3">
    <source>
        <dbReference type="ARBA" id="ARBA00022723"/>
    </source>
</evidence>
<organism evidence="8 9">
    <name type="scientific">Lapillicoccus jejuensis</name>
    <dbReference type="NCBI Taxonomy" id="402171"/>
    <lineage>
        <taxon>Bacteria</taxon>
        <taxon>Bacillati</taxon>
        <taxon>Actinomycetota</taxon>
        <taxon>Actinomycetes</taxon>
        <taxon>Micrococcales</taxon>
        <taxon>Intrasporangiaceae</taxon>
        <taxon>Lapillicoccus</taxon>
    </lineage>
</organism>
<accession>A0A542E1X5</accession>
<protein>
    <submittedName>
        <fullName evidence="8">L-idonate 5-dehydrogenase</fullName>
    </submittedName>
</protein>
<feature type="domain" description="Alcohol dehydrogenase-like N-terminal" evidence="7">
    <location>
        <begin position="23"/>
        <end position="138"/>
    </location>
</feature>
<dbReference type="Pfam" id="PF08240">
    <property type="entry name" value="ADH_N"/>
    <property type="match status" value="1"/>
</dbReference>
<comment type="cofactor">
    <cofactor evidence="1">
        <name>Zn(2+)</name>
        <dbReference type="ChEBI" id="CHEBI:29105"/>
    </cofactor>
</comment>
<dbReference type="RefSeq" id="WP_141848630.1">
    <property type="nucleotide sequence ID" value="NZ_BAAAPR010000014.1"/>
</dbReference>
<reference evidence="8 9" key="1">
    <citation type="submission" date="2019-06" db="EMBL/GenBank/DDBJ databases">
        <title>Sequencing the genomes of 1000 actinobacteria strains.</title>
        <authorList>
            <person name="Klenk H.-P."/>
        </authorList>
    </citation>
    <scope>NUCLEOTIDE SEQUENCE [LARGE SCALE GENOMIC DNA]</scope>
    <source>
        <strain evidence="8 9">DSM 18607</strain>
    </source>
</reference>
<evidence type="ECO:0000259" key="7">
    <source>
        <dbReference type="Pfam" id="PF08240"/>
    </source>
</evidence>
<dbReference type="GO" id="GO:0046872">
    <property type="term" value="F:metal ion binding"/>
    <property type="evidence" value="ECO:0007669"/>
    <property type="project" value="UniProtKB-KW"/>
</dbReference>
<comment type="caution">
    <text evidence="8">The sequence shown here is derived from an EMBL/GenBank/DDBJ whole genome shotgun (WGS) entry which is preliminary data.</text>
</comment>
<dbReference type="SUPFAM" id="SSF50129">
    <property type="entry name" value="GroES-like"/>
    <property type="match status" value="1"/>
</dbReference>
<comment type="similarity">
    <text evidence="2">Belongs to the zinc-containing alcohol dehydrogenase family.</text>
</comment>
<dbReference type="Pfam" id="PF00107">
    <property type="entry name" value="ADH_zinc_N"/>
    <property type="match status" value="1"/>
</dbReference>
<sequence length="336" mass="35148">MKAVVVHAARDLRVEERPVPDPGEGEVRVRMTHGGICGSDLHYYLDGRVGSFVLQGPLVLGHEVVGTVDLDPSGRHAPGTKVAIHPAYADHRCPECLAGHPNTCRNARYLGSAASDPQTQGGFAEHTVVRLDQLRPLPQGLELDRAVLAEPLGVALHALDRAGDVRGRRVLVTGAGPIGALVVAAAAARGAAEVTATDLQDKALEVAHLVGATRTVRVDREPVPELAHDVAVEASGSPRGLSTAIASVVRGGTVVQVGSLPGGDLSVALGALVSREITLRGAFRFTDEIDEALHLLATDDRFGHVVTHTFPLADVARAMDVALDPGRSSKVVLELS</sequence>
<keyword evidence="5" id="KW-0560">Oxidoreductase</keyword>
<evidence type="ECO:0000256" key="2">
    <source>
        <dbReference type="ARBA" id="ARBA00008072"/>
    </source>
</evidence>
<dbReference type="OrthoDB" id="9797931at2"/>
<evidence type="ECO:0000313" key="8">
    <source>
        <dbReference type="EMBL" id="TQJ09224.1"/>
    </source>
</evidence>
<dbReference type="EMBL" id="VFMN01000001">
    <property type="protein sequence ID" value="TQJ09224.1"/>
    <property type="molecule type" value="Genomic_DNA"/>
</dbReference>
<dbReference type="SUPFAM" id="SSF51735">
    <property type="entry name" value="NAD(P)-binding Rossmann-fold domains"/>
    <property type="match status" value="1"/>
</dbReference>
<dbReference type="InterPro" id="IPR013154">
    <property type="entry name" value="ADH-like_N"/>
</dbReference>
<dbReference type="InterPro" id="IPR013149">
    <property type="entry name" value="ADH-like_C"/>
</dbReference>
<dbReference type="PANTHER" id="PTHR43161:SF9">
    <property type="entry name" value="SORBITOL DEHYDROGENASE"/>
    <property type="match status" value="1"/>
</dbReference>
<dbReference type="CDD" id="cd08232">
    <property type="entry name" value="idonate-5-DH"/>
    <property type="match status" value="1"/>
</dbReference>
<keyword evidence="4" id="KW-0862">Zinc</keyword>
<keyword evidence="9" id="KW-1185">Reference proteome</keyword>